<reference evidence="2" key="1">
    <citation type="submission" date="2020-06" db="EMBL/GenBank/DDBJ databases">
        <title>Draft genome of Bugula neritina, a colonial animal packing powerful symbionts and potential medicines.</title>
        <authorList>
            <person name="Rayko M."/>
        </authorList>
    </citation>
    <scope>NUCLEOTIDE SEQUENCE [LARGE SCALE GENOMIC DNA]</scope>
    <source>
        <strain evidence="2">Kwan_BN1</strain>
    </source>
</reference>
<evidence type="ECO:0000313" key="2">
    <source>
        <dbReference type="EMBL" id="KAF6038698.1"/>
    </source>
</evidence>
<comment type="caution">
    <text evidence="2">The sequence shown here is derived from an EMBL/GenBank/DDBJ whole genome shotgun (WGS) entry which is preliminary data.</text>
</comment>
<keyword evidence="3" id="KW-1185">Reference proteome</keyword>
<dbReference type="Proteomes" id="UP000593567">
    <property type="component" value="Unassembled WGS sequence"/>
</dbReference>
<sequence>MPRELRKALPSQLVDTKLGGESKENAAFSAAQTAVADPSTEKTAAGEVVAGDLFKDIRELNENERWSDRNVVITQLDHRENILLVGDIIGTVIDGLSISEEENSVLTVNPPALEESCLNVAWDISPSESVVGAADSVFDTPSSCDNKKPPAPLNIAFDLSKNTKALNDTDFEDAVDEMPQELVRAVSELFNTTADLEVLDRAISAQPSFRNQALKRRSLYRMFDPLVGADVSSPAQQPVSKPLDESQCLMGQGDSPVASGRQLPVDQLLDITVAPTTPHLVG</sequence>
<proteinExistence type="predicted"/>
<dbReference type="EMBL" id="VXIV02000376">
    <property type="protein sequence ID" value="KAF6038698.1"/>
    <property type="molecule type" value="Genomic_DNA"/>
</dbReference>
<organism evidence="2 3">
    <name type="scientific">Bugula neritina</name>
    <name type="common">Brown bryozoan</name>
    <name type="synonym">Sertularia neritina</name>
    <dbReference type="NCBI Taxonomy" id="10212"/>
    <lineage>
        <taxon>Eukaryota</taxon>
        <taxon>Metazoa</taxon>
        <taxon>Spiralia</taxon>
        <taxon>Lophotrochozoa</taxon>
        <taxon>Bryozoa</taxon>
        <taxon>Gymnolaemata</taxon>
        <taxon>Cheilostomatida</taxon>
        <taxon>Flustrina</taxon>
        <taxon>Buguloidea</taxon>
        <taxon>Bugulidae</taxon>
        <taxon>Bugula</taxon>
    </lineage>
</organism>
<dbReference type="AlphaFoldDB" id="A0A7J7KLG8"/>
<evidence type="ECO:0000313" key="3">
    <source>
        <dbReference type="Proteomes" id="UP000593567"/>
    </source>
</evidence>
<feature type="region of interest" description="Disordered" evidence="1">
    <location>
        <begin position="231"/>
        <end position="260"/>
    </location>
</feature>
<protein>
    <submittedName>
        <fullName evidence="2">Uncharacterized protein</fullName>
    </submittedName>
</protein>
<evidence type="ECO:0000256" key="1">
    <source>
        <dbReference type="SAM" id="MobiDB-lite"/>
    </source>
</evidence>
<gene>
    <name evidence="2" type="ORF">EB796_002999</name>
</gene>
<accession>A0A7J7KLG8</accession>
<name>A0A7J7KLG8_BUGNE</name>